<organism evidence="2 3">
    <name type="scientific">Cupriavidus pampae</name>
    <dbReference type="NCBI Taxonomy" id="659251"/>
    <lineage>
        <taxon>Bacteria</taxon>
        <taxon>Pseudomonadati</taxon>
        <taxon>Pseudomonadota</taxon>
        <taxon>Betaproteobacteria</taxon>
        <taxon>Burkholderiales</taxon>
        <taxon>Burkholderiaceae</taxon>
        <taxon>Cupriavidus</taxon>
    </lineage>
</organism>
<dbReference type="EMBL" id="CAJZAG010000009">
    <property type="protein sequence ID" value="CAG9180111.1"/>
    <property type="molecule type" value="Genomic_DNA"/>
</dbReference>
<evidence type="ECO:0000256" key="1">
    <source>
        <dbReference type="SAM" id="SignalP"/>
    </source>
</evidence>
<evidence type="ECO:0008006" key="4">
    <source>
        <dbReference type="Google" id="ProtNLM"/>
    </source>
</evidence>
<feature type="chain" id="PRO_5047121068" description="Pilus assembly protein" evidence="1">
    <location>
        <begin position="27"/>
        <end position="549"/>
    </location>
</feature>
<accession>A0ABN7Z5T7</accession>
<evidence type="ECO:0000313" key="3">
    <source>
        <dbReference type="Proteomes" id="UP000706525"/>
    </source>
</evidence>
<comment type="caution">
    <text evidence="2">The sequence shown here is derived from an EMBL/GenBank/DDBJ whole genome shotgun (WGS) entry which is preliminary data.</text>
</comment>
<feature type="signal peptide" evidence="1">
    <location>
        <begin position="1"/>
        <end position="26"/>
    </location>
</feature>
<name>A0ABN7Z5T7_9BURK</name>
<protein>
    <recommendedName>
        <fullName evidence="4">Pilus assembly protein</fullName>
    </recommendedName>
</protein>
<proteinExistence type="predicted"/>
<dbReference type="Proteomes" id="UP000706525">
    <property type="component" value="Unassembled WGS sequence"/>
</dbReference>
<reference evidence="2 3" key="1">
    <citation type="submission" date="2021-08" db="EMBL/GenBank/DDBJ databases">
        <authorList>
            <person name="Peeters C."/>
        </authorList>
    </citation>
    <scope>NUCLEOTIDE SEQUENCE [LARGE SCALE GENOMIC DNA]</scope>
    <source>
        <strain evidence="2 3">LMG 32289</strain>
    </source>
</reference>
<keyword evidence="3" id="KW-1185">Reference proteome</keyword>
<keyword evidence="1" id="KW-0732">Signal</keyword>
<gene>
    <name evidence="2" type="ORF">LMG32289_04508</name>
</gene>
<sequence>MISDKKPVRLAGVAFALTMAMPIAYAMDIEARGVGSATITDDLASVRTSALRQAKRNAVLAALDKVVGAGTSKNPDVQAKLDDLVVQVGEEAFFSPAPSAVDGQYRISITLRMDDKELRTQISDLGLALNTTATRSQPILVMMDEFFTTPTNLRAPLEELTEFRHEEGSSYNDKEASSSSRKAAYAASNNSAYASKEQAAYAVKESAAGRVSAARDTQVVGAARDGYGGEAAVAGRDSGRYDAASASSRQAAGAASRQVAAASSSNVASASSSQQAYARDVSAEDHNNTYFRKLVKYQPQNTGPDKKNYTYNELKGQLNDLDIKVIDNALFKSKYFGNRAITLDQLENGADLAKYTEFARQEATADYLMIGSSVIYDVGVDRNSGQPACTGVASTKTFSTKTGEDIGSATQSEAAIGISSDDCRAKLAGKLAASLGNQVGKRIQDFVKRRTMYGAEYVIRLTGGALTLMNRTAFNQALKNVPGLDKATQRQAGTDKFEVVATYRGTDPLDQAVAMALGSNPMFAGLDSMVDGNIVTLCMNGCAKVKAAR</sequence>
<evidence type="ECO:0000313" key="2">
    <source>
        <dbReference type="EMBL" id="CAG9180111.1"/>
    </source>
</evidence>
<dbReference type="RefSeq" id="WP_223992277.1">
    <property type="nucleotide sequence ID" value="NZ_CAJZAG010000009.1"/>
</dbReference>